<name>A0A7K1TK76_9BACT</name>
<accession>A0A7K1TK76</accession>
<dbReference type="Proteomes" id="UP000441336">
    <property type="component" value="Unassembled WGS sequence"/>
</dbReference>
<reference evidence="1 2" key="1">
    <citation type="submission" date="2019-12" db="EMBL/GenBank/DDBJ databases">
        <title>Hymenobacter sp. HMF4947 Genome sequencing and assembly.</title>
        <authorList>
            <person name="Kang H."/>
            <person name="Cha I."/>
            <person name="Kim H."/>
            <person name="Joh K."/>
        </authorList>
    </citation>
    <scope>NUCLEOTIDE SEQUENCE [LARGE SCALE GENOMIC DNA]</scope>
    <source>
        <strain evidence="1 2">HMF4947</strain>
    </source>
</reference>
<organism evidence="1 2">
    <name type="scientific">Hymenobacter ginkgonis</name>
    <dbReference type="NCBI Taxonomy" id="2682976"/>
    <lineage>
        <taxon>Bacteria</taxon>
        <taxon>Pseudomonadati</taxon>
        <taxon>Bacteroidota</taxon>
        <taxon>Cytophagia</taxon>
        <taxon>Cytophagales</taxon>
        <taxon>Hymenobacteraceae</taxon>
        <taxon>Hymenobacter</taxon>
    </lineage>
</organism>
<dbReference type="RefSeq" id="WP_157569223.1">
    <property type="nucleotide sequence ID" value="NZ_WQKZ01000007.1"/>
</dbReference>
<evidence type="ECO:0000313" key="2">
    <source>
        <dbReference type="Proteomes" id="UP000441336"/>
    </source>
</evidence>
<dbReference type="EMBL" id="WQKZ01000007">
    <property type="protein sequence ID" value="MVN78772.1"/>
    <property type="molecule type" value="Genomic_DNA"/>
</dbReference>
<comment type="caution">
    <text evidence="1">The sequence shown here is derived from an EMBL/GenBank/DDBJ whole genome shotgun (WGS) entry which is preliminary data.</text>
</comment>
<proteinExistence type="predicted"/>
<protein>
    <submittedName>
        <fullName evidence="1">Uncharacterized protein</fullName>
    </submittedName>
</protein>
<gene>
    <name evidence="1" type="ORF">GO988_20760</name>
</gene>
<keyword evidence="2" id="KW-1185">Reference proteome</keyword>
<dbReference type="AlphaFoldDB" id="A0A7K1TK76"/>
<sequence>MIQVLVNGQQLLIPSDAEWAEILRGGELNGRQTSATFLWSVQRCLPVVAQYAELSLTILDLDGCHFFTKVFLGVADYKQRVFLEELQCIVCNWSGWTADPLVEDNYIGLPWDLVLPLIQKAMTFPLSPCPTCGAKLPRRHPIWVAY</sequence>
<evidence type="ECO:0000313" key="1">
    <source>
        <dbReference type="EMBL" id="MVN78772.1"/>
    </source>
</evidence>